<accession>A0A1W6YUS8</accession>
<evidence type="ECO:0000313" key="3">
    <source>
        <dbReference type="Proteomes" id="UP000194139"/>
    </source>
</evidence>
<dbReference type="EMBL" id="CP021109">
    <property type="protein sequence ID" value="ARP84855.1"/>
    <property type="molecule type" value="Genomic_DNA"/>
</dbReference>
<dbReference type="Proteomes" id="UP000194139">
    <property type="component" value="Chromosome"/>
</dbReference>
<feature type="region of interest" description="Disordered" evidence="1">
    <location>
        <begin position="1"/>
        <end position="22"/>
    </location>
</feature>
<evidence type="ECO:0000313" key="2">
    <source>
        <dbReference type="EMBL" id="ARP84855.1"/>
    </source>
</evidence>
<dbReference type="AlphaFoldDB" id="A0A1W6YUS8"/>
<sequence length="82" mass="8682">MIRWLKKAPAPQNRASPDVGRPSAGCLYAYGADSLKKAAQGASAEGQGKGAEVNHQVDTAEVAIAPRRIRMQPLGTLLVALW</sequence>
<evidence type="ECO:0000256" key="1">
    <source>
        <dbReference type="SAM" id="MobiDB-lite"/>
    </source>
</evidence>
<name>A0A1W6YUS8_9BORD</name>
<keyword evidence="3" id="KW-1185">Reference proteome</keyword>
<reference evidence="2 3" key="1">
    <citation type="submission" date="2017-05" db="EMBL/GenBank/DDBJ databases">
        <title>Complete and WGS of Bordetella genogroups.</title>
        <authorList>
            <person name="Spilker T."/>
            <person name="LiPuma J."/>
        </authorList>
    </citation>
    <scope>NUCLEOTIDE SEQUENCE [LARGE SCALE GENOMIC DNA]</scope>
    <source>
        <strain evidence="2 3">AU17164</strain>
    </source>
</reference>
<proteinExistence type="predicted"/>
<gene>
    <name evidence="2" type="ORF">CAL13_00385</name>
</gene>
<protein>
    <submittedName>
        <fullName evidence="2">Uncharacterized protein</fullName>
    </submittedName>
</protein>
<organism evidence="2 3">
    <name type="scientific">Bordetella genomosp. 9</name>
    <dbReference type="NCBI Taxonomy" id="1416803"/>
    <lineage>
        <taxon>Bacteria</taxon>
        <taxon>Pseudomonadati</taxon>
        <taxon>Pseudomonadota</taxon>
        <taxon>Betaproteobacteria</taxon>
        <taxon>Burkholderiales</taxon>
        <taxon>Alcaligenaceae</taxon>
        <taxon>Bordetella</taxon>
    </lineage>
</organism>